<reference evidence="1 2" key="1">
    <citation type="journal article" date="2021" name="Hortic Res">
        <title>Chromosome-scale assembly of the Dendrobium chrysotoxum genome enhances the understanding of orchid evolution.</title>
        <authorList>
            <person name="Zhang Y."/>
            <person name="Zhang G.Q."/>
            <person name="Zhang D."/>
            <person name="Liu X.D."/>
            <person name="Xu X.Y."/>
            <person name="Sun W.H."/>
            <person name="Yu X."/>
            <person name="Zhu X."/>
            <person name="Wang Z.W."/>
            <person name="Zhao X."/>
            <person name="Zhong W.Y."/>
            <person name="Chen H."/>
            <person name="Yin W.L."/>
            <person name="Huang T."/>
            <person name="Niu S.C."/>
            <person name="Liu Z.J."/>
        </authorList>
    </citation>
    <scope>NUCLEOTIDE SEQUENCE [LARGE SCALE GENOMIC DNA]</scope>
    <source>
        <strain evidence="1">Lindl</strain>
    </source>
</reference>
<dbReference type="EMBL" id="JAGFBR010000019">
    <property type="protein sequence ID" value="KAH0448064.1"/>
    <property type="molecule type" value="Genomic_DNA"/>
</dbReference>
<dbReference type="AlphaFoldDB" id="A0AAV7FJX5"/>
<dbReference type="Proteomes" id="UP000775213">
    <property type="component" value="Unassembled WGS sequence"/>
</dbReference>
<accession>A0AAV7FJX5</accession>
<gene>
    <name evidence="1" type="ORF">IEQ34_021864</name>
</gene>
<proteinExistence type="predicted"/>
<keyword evidence="2" id="KW-1185">Reference proteome</keyword>
<organism evidence="1 2">
    <name type="scientific">Dendrobium chrysotoxum</name>
    <name type="common">Orchid</name>
    <dbReference type="NCBI Taxonomy" id="161865"/>
    <lineage>
        <taxon>Eukaryota</taxon>
        <taxon>Viridiplantae</taxon>
        <taxon>Streptophyta</taxon>
        <taxon>Embryophyta</taxon>
        <taxon>Tracheophyta</taxon>
        <taxon>Spermatophyta</taxon>
        <taxon>Magnoliopsida</taxon>
        <taxon>Liliopsida</taxon>
        <taxon>Asparagales</taxon>
        <taxon>Orchidaceae</taxon>
        <taxon>Epidendroideae</taxon>
        <taxon>Malaxideae</taxon>
        <taxon>Dendrobiinae</taxon>
        <taxon>Dendrobium</taxon>
    </lineage>
</organism>
<evidence type="ECO:0000313" key="2">
    <source>
        <dbReference type="Proteomes" id="UP000775213"/>
    </source>
</evidence>
<sequence>MIKEFDLKMWVCVSDNFNEKKTSLQIYWPKIVVGSKKFLLILDDIRKEENHNFVYNSNGLVDPHNSNHINNRRSRSLIPTKHVKQRLCLKMDKEFVMRWLRMLSNKEHQTLVNRTNLYKKISIYSGSRWYRKGNSLATRYED</sequence>
<name>A0AAV7FJX5_DENCH</name>
<evidence type="ECO:0000313" key="1">
    <source>
        <dbReference type="EMBL" id="KAH0448064.1"/>
    </source>
</evidence>
<protein>
    <submittedName>
        <fullName evidence="1">Uncharacterized protein</fullName>
    </submittedName>
</protein>
<comment type="caution">
    <text evidence="1">The sequence shown here is derived from an EMBL/GenBank/DDBJ whole genome shotgun (WGS) entry which is preliminary data.</text>
</comment>